<evidence type="ECO:0000259" key="4">
    <source>
        <dbReference type="PROSITE" id="PS50995"/>
    </source>
</evidence>
<dbReference type="PRINTS" id="PR00598">
    <property type="entry name" value="HTHMARR"/>
</dbReference>
<dbReference type="PANTHER" id="PTHR42756">
    <property type="entry name" value="TRANSCRIPTIONAL REGULATOR, MARR"/>
    <property type="match status" value="1"/>
</dbReference>
<evidence type="ECO:0000313" key="5">
    <source>
        <dbReference type="EMBL" id="MCZ8515693.1"/>
    </source>
</evidence>
<evidence type="ECO:0000256" key="2">
    <source>
        <dbReference type="ARBA" id="ARBA00023125"/>
    </source>
</evidence>
<dbReference type="InterPro" id="IPR036388">
    <property type="entry name" value="WH-like_DNA-bd_sf"/>
</dbReference>
<protein>
    <submittedName>
        <fullName evidence="5">MarR family winged helix-turn-helix transcriptional regulator</fullName>
    </submittedName>
</protein>
<keyword evidence="6" id="KW-1185">Reference proteome</keyword>
<keyword evidence="1" id="KW-0805">Transcription regulation</keyword>
<feature type="domain" description="HTH marR-type" evidence="4">
    <location>
        <begin position="14"/>
        <end position="146"/>
    </location>
</feature>
<dbReference type="SMART" id="SM00347">
    <property type="entry name" value="HTH_MARR"/>
    <property type="match status" value="1"/>
</dbReference>
<dbReference type="InterPro" id="IPR036390">
    <property type="entry name" value="WH_DNA-bd_sf"/>
</dbReference>
<dbReference type="RefSeq" id="WP_269884227.1">
    <property type="nucleotide sequence ID" value="NZ_JAQAGZ010000019.1"/>
</dbReference>
<dbReference type="PANTHER" id="PTHR42756:SF1">
    <property type="entry name" value="TRANSCRIPTIONAL REPRESSOR OF EMRAB OPERON"/>
    <property type="match status" value="1"/>
</dbReference>
<reference evidence="5 6" key="1">
    <citation type="submission" date="2022-12" db="EMBL/GenBank/DDBJ databases">
        <title>Draft genome sequence of Paenibacillus sp. dW9.</title>
        <authorList>
            <person name="Choi E.-W."/>
            <person name="Kim D.-U."/>
        </authorList>
    </citation>
    <scope>NUCLEOTIDE SEQUENCE [LARGE SCALE GENOMIC DNA]</scope>
    <source>
        <strain evidence="6">dW9</strain>
    </source>
</reference>
<keyword evidence="2" id="KW-0238">DNA-binding</keyword>
<dbReference type="Pfam" id="PF12802">
    <property type="entry name" value="MarR_2"/>
    <property type="match status" value="1"/>
</dbReference>
<proteinExistence type="predicted"/>
<evidence type="ECO:0000256" key="3">
    <source>
        <dbReference type="ARBA" id="ARBA00023163"/>
    </source>
</evidence>
<evidence type="ECO:0000256" key="1">
    <source>
        <dbReference type="ARBA" id="ARBA00023015"/>
    </source>
</evidence>
<name>A0ABT4QFQ0_9BACL</name>
<comment type="caution">
    <text evidence="5">The sequence shown here is derived from an EMBL/GenBank/DDBJ whole genome shotgun (WGS) entry which is preliminary data.</text>
</comment>
<keyword evidence="3" id="KW-0804">Transcription</keyword>
<dbReference type="Gene3D" id="1.10.10.10">
    <property type="entry name" value="Winged helix-like DNA-binding domain superfamily/Winged helix DNA-binding domain"/>
    <property type="match status" value="1"/>
</dbReference>
<dbReference type="InterPro" id="IPR000835">
    <property type="entry name" value="HTH_MarR-typ"/>
</dbReference>
<gene>
    <name evidence="5" type="ORF">O9H85_25435</name>
</gene>
<evidence type="ECO:0000313" key="6">
    <source>
        <dbReference type="Proteomes" id="UP001527882"/>
    </source>
</evidence>
<dbReference type="Proteomes" id="UP001527882">
    <property type="component" value="Unassembled WGS sequence"/>
</dbReference>
<sequence>MSNRNDDSTWEWDKGPIGRLVKVSHITLRREIEELLKPTGLTHTQWSALGIIRHFPGITSSEMERILMIERPSVTSLINGLAARRLAVRRDHPNDARYKQIFLTEEGTRLADQTGHFTSIVEDRVRNGLTQEEFETLKALLIKMVGLFGKS</sequence>
<organism evidence="5 6">
    <name type="scientific">Paenibacillus gyeongsangnamensis</name>
    <dbReference type="NCBI Taxonomy" id="3388067"/>
    <lineage>
        <taxon>Bacteria</taxon>
        <taxon>Bacillati</taxon>
        <taxon>Bacillota</taxon>
        <taxon>Bacilli</taxon>
        <taxon>Bacillales</taxon>
        <taxon>Paenibacillaceae</taxon>
        <taxon>Paenibacillus</taxon>
    </lineage>
</organism>
<dbReference type="EMBL" id="JAQAGZ010000019">
    <property type="protein sequence ID" value="MCZ8515693.1"/>
    <property type="molecule type" value="Genomic_DNA"/>
</dbReference>
<dbReference type="SUPFAM" id="SSF46785">
    <property type="entry name" value="Winged helix' DNA-binding domain"/>
    <property type="match status" value="1"/>
</dbReference>
<dbReference type="PROSITE" id="PS50995">
    <property type="entry name" value="HTH_MARR_2"/>
    <property type="match status" value="1"/>
</dbReference>
<accession>A0ABT4QFQ0</accession>